<feature type="transmembrane region" description="Helical" evidence="1">
    <location>
        <begin position="35"/>
        <end position="56"/>
    </location>
</feature>
<dbReference type="AlphaFoldDB" id="D4KCT6"/>
<dbReference type="EMBL" id="FP929046">
    <property type="protein sequence ID" value="CBL02649.1"/>
    <property type="molecule type" value="Genomic_DNA"/>
</dbReference>
<evidence type="ECO:0000313" key="2">
    <source>
        <dbReference type="EMBL" id="CBL02649.1"/>
    </source>
</evidence>
<gene>
    <name evidence="2" type="ORF">FPR_24980</name>
</gene>
<dbReference type="KEGG" id="fpa:FPR_24980"/>
<name>D4KCT6_9FIRM</name>
<reference evidence="2 3" key="2">
    <citation type="submission" date="2010-03" db="EMBL/GenBank/DDBJ databases">
        <authorList>
            <person name="Pajon A."/>
        </authorList>
    </citation>
    <scope>NUCLEOTIDE SEQUENCE [LARGE SCALE GENOMIC DNA]</scope>
    <source>
        <strain evidence="2 3">SL3/3</strain>
    </source>
</reference>
<proteinExistence type="predicted"/>
<accession>D4KCT6</accession>
<dbReference type="RefSeq" id="WP_015538135.1">
    <property type="nucleotide sequence ID" value="NC_021020.1"/>
</dbReference>
<protein>
    <submittedName>
        <fullName evidence="2">Uncharacterized protein</fullName>
    </submittedName>
</protein>
<feature type="transmembrane region" description="Helical" evidence="1">
    <location>
        <begin position="62"/>
        <end position="87"/>
    </location>
</feature>
<evidence type="ECO:0000313" key="3">
    <source>
        <dbReference type="Proteomes" id="UP000007059"/>
    </source>
</evidence>
<feature type="transmembrane region" description="Helical" evidence="1">
    <location>
        <begin position="6"/>
        <end position="26"/>
    </location>
</feature>
<keyword evidence="1" id="KW-0472">Membrane</keyword>
<reference evidence="2 3" key="1">
    <citation type="submission" date="2010-03" db="EMBL/GenBank/DDBJ databases">
        <title>The genome sequence of Faecalibacterium prausnitzii SL3/3.</title>
        <authorList>
            <consortium name="metaHIT consortium -- http://www.metahit.eu/"/>
            <person name="Pajon A."/>
            <person name="Turner K."/>
            <person name="Parkhill J."/>
            <person name="Duncan S."/>
            <person name="Flint H."/>
        </authorList>
    </citation>
    <scope>NUCLEOTIDE SEQUENCE [LARGE SCALE GENOMIC DNA]</scope>
    <source>
        <strain evidence="2 3">SL3/3</strain>
    </source>
</reference>
<dbReference type="Proteomes" id="UP000007059">
    <property type="component" value="Chromosome"/>
</dbReference>
<keyword evidence="1" id="KW-1133">Transmembrane helix</keyword>
<dbReference type="PATRIC" id="fig|657322.3.peg.2352"/>
<organism evidence="2 3">
    <name type="scientific">Faecalibacterium prausnitzii SL3/3</name>
    <dbReference type="NCBI Taxonomy" id="657322"/>
    <lineage>
        <taxon>Bacteria</taxon>
        <taxon>Bacillati</taxon>
        <taxon>Bacillota</taxon>
        <taxon>Clostridia</taxon>
        <taxon>Eubacteriales</taxon>
        <taxon>Oscillospiraceae</taxon>
        <taxon>Faecalibacterium</taxon>
    </lineage>
</organism>
<evidence type="ECO:0000256" key="1">
    <source>
        <dbReference type="SAM" id="Phobius"/>
    </source>
</evidence>
<dbReference type="HOGENOM" id="CLU_2464494_0_0_9"/>
<sequence length="88" mass="9779">MFESALGNLCIVICGMTVLLSAFFIWRAETLPARLVVAAAAALVLIFRWQISMMIYQFVASIFSLIALFVGVVLLCALPFVLIRLFLH</sequence>
<keyword evidence="1" id="KW-0812">Transmembrane</keyword>